<keyword evidence="1" id="KW-0547">Nucleotide-binding</keyword>
<dbReference type="InterPro" id="IPR003439">
    <property type="entry name" value="ABC_transporter-like_ATP-bd"/>
</dbReference>
<dbReference type="Proteomes" id="UP001596110">
    <property type="component" value="Unassembled WGS sequence"/>
</dbReference>
<protein>
    <submittedName>
        <fullName evidence="4">ABC transporter ATP-binding protein</fullName>
    </submittedName>
</protein>
<feature type="domain" description="ABC transporter" evidence="3">
    <location>
        <begin position="3"/>
        <end position="228"/>
    </location>
</feature>
<gene>
    <name evidence="4" type="ORF">ACFPQ3_05985</name>
</gene>
<keyword evidence="2 4" id="KW-0067">ATP-binding</keyword>
<evidence type="ECO:0000259" key="3">
    <source>
        <dbReference type="PROSITE" id="PS50893"/>
    </source>
</evidence>
<evidence type="ECO:0000313" key="5">
    <source>
        <dbReference type="Proteomes" id="UP001596110"/>
    </source>
</evidence>
<dbReference type="InterPro" id="IPR027417">
    <property type="entry name" value="P-loop_NTPase"/>
</dbReference>
<dbReference type="CDD" id="cd03230">
    <property type="entry name" value="ABC_DR_subfamily_A"/>
    <property type="match status" value="1"/>
</dbReference>
<dbReference type="EMBL" id="JBHSOJ010000016">
    <property type="protein sequence ID" value="MFC5631134.1"/>
    <property type="molecule type" value="Genomic_DNA"/>
</dbReference>
<sequence length="282" mass="31521">MTLKVSNLSKRFGRKEVVSGVSFELKEKTIYGFLGRNGAGKTTTLKMIANQLTETSGQISLDGIDPRKDSLQQKRIYLVSTEHWLPANWSMAKQLKWLNKFDDKFDGEFAEELIQLFGLDSSKKIIKLSTGYQFVAKLIAALSVSADYVLLDEPVLGLDAAQRKKVNQALLLAYNKRPRTFVVSSHLIEEIAPLLEEVIIIDKGTIKVQDAVEHLLTKGYTLTGPKHLVTELSLGKTILETSTLGKTKQVVILGNRPPQLPSEVEMTSLNLQDYLIYLTQEV</sequence>
<dbReference type="PANTHER" id="PTHR43158:SF5">
    <property type="entry name" value="ABC TRANSPORTER, ATP-BINDING PROTEIN"/>
    <property type="match status" value="1"/>
</dbReference>
<dbReference type="GO" id="GO:0005524">
    <property type="term" value="F:ATP binding"/>
    <property type="evidence" value="ECO:0007669"/>
    <property type="project" value="UniProtKB-KW"/>
</dbReference>
<dbReference type="SMART" id="SM00382">
    <property type="entry name" value="AAA"/>
    <property type="match status" value="1"/>
</dbReference>
<name>A0ABW0UFN0_9STRE</name>
<evidence type="ECO:0000256" key="2">
    <source>
        <dbReference type="ARBA" id="ARBA00022840"/>
    </source>
</evidence>
<dbReference type="Pfam" id="PF00005">
    <property type="entry name" value="ABC_tran"/>
    <property type="match status" value="1"/>
</dbReference>
<dbReference type="Gene3D" id="3.40.50.300">
    <property type="entry name" value="P-loop containing nucleotide triphosphate hydrolases"/>
    <property type="match status" value="1"/>
</dbReference>
<keyword evidence="5" id="KW-1185">Reference proteome</keyword>
<organism evidence="4 5">
    <name type="scientific">Streptococcus caledonicus</name>
    <dbReference type="NCBI Taxonomy" id="2614158"/>
    <lineage>
        <taxon>Bacteria</taxon>
        <taxon>Bacillati</taxon>
        <taxon>Bacillota</taxon>
        <taxon>Bacilli</taxon>
        <taxon>Lactobacillales</taxon>
        <taxon>Streptococcaceae</taxon>
        <taxon>Streptococcus</taxon>
    </lineage>
</organism>
<evidence type="ECO:0000313" key="4">
    <source>
        <dbReference type="EMBL" id="MFC5631134.1"/>
    </source>
</evidence>
<evidence type="ECO:0000256" key="1">
    <source>
        <dbReference type="ARBA" id="ARBA00022741"/>
    </source>
</evidence>
<dbReference type="PROSITE" id="PS50893">
    <property type="entry name" value="ABC_TRANSPORTER_2"/>
    <property type="match status" value="1"/>
</dbReference>
<dbReference type="RefSeq" id="WP_156805366.1">
    <property type="nucleotide sequence ID" value="NZ_JBHSOJ010000016.1"/>
</dbReference>
<accession>A0ABW0UFN0</accession>
<comment type="caution">
    <text evidence="4">The sequence shown here is derived from an EMBL/GenBank/DDBJ whole genome shotgun (WGS) entry which is preliminary data.</text>
</comment>
<reference evidence="5" key="1">
    <citation type="journal article" date="2019" name="Int. J. Syst. Evol. Microbiol.">
        <title>The Global Catalogue of Microorganisms (GCM) 10K type strain sequencing project: providing services to taxonomists for standard genome sequencing and annotation.</title>
        <authorList>
            <consortium name="The Broad Institute Genomics Platform"/>
            <consortium name="The Broad Institute Genome Sequencing Center for Infectious Disease"/>
            <person name="Wu L."/>
            <person name="Ma J."/>
        </authorList>
    </citation>
    <scope>NUCLEOTIDE SEQUENCE [LARGE SCALE GENOMIC DNA]</scope>
    <source>
        <strain evidence="5">DT43</strain>
    </source>
</reference>
<dbReference type="PANTHER" id="PTHR43158">
    <property type="entry name" value="SKFA PEPTIDE EXPORT ATP-BINDING PROTEIN SKFE"/>
    <property type="match status" value="1"/>
</dbReference>
<dbReference type="InterPro" id="IPR003593">
    <property type="entry name" value="AAA+_ATPase"/>
</dbReference>
<proteinExistence type="predicted"/>
<dbReference type="SUPFAM" id="SSF52540">
    <property type="entry name" value="P-loop containing nucleoside triphosphate hydrolases"/>
    <property type="match status" value="1"/>
</dbReference>